<evidence type="ECO:0000313" key="5">
    <source>
        <dbReference type="Proteomes" id="UP000049855"/>
    </source>
</evidence>
<evidence type="ECO:0000313" key="4">
    <source>
        <dbReference type="EMBL" id="CQR70553.1"/>
    </source>
</evidence>
<keyword evidence="2" id="KW-0808">Transferase</keyword>
<gene>
    <name evidence="4" type="ORF">SpAn4DRAFT_1522</name>
</gene>
<accession>A0A0U1KUI5</accession>
<proteinExistence type="predicted"/>
<dbReference type="EMBL" id="CTRP01000003">
    <property type="protein sequence ID" value="CQR70553.1"/>
    <property type="molecule type" value="Genomic_DNA"/>
</dbReference>
<organism evidence="4 5">
    <name type="scientific">Sporomusa ovata</name>
    <dbReference type="NCBI Taxonomy" id="2378"/>
    <lineage>
        <taxon>Bacteria</taxon>
        <taxon>Bacillati</taxon>
        <taxon>Bacillota</taxon>
        <taxon>Negativicutes</taxon>
        <taxon>Selenomonadales</taxon>
        <taxon>Sporomusaceae</taxon>
        <taxon>Sporomusa</taxon>
    </lineage>
</organism>
<evidence type="ECO:0000256" key="2">
    <source>
        <dbReference type="ARBA" id="ARBA00022679"/>
    </source>
</evidence>
<protein>
    <submittedName>
        <fullName evidence="4">General stress protein</fullName>
    </submittedName>
</protein>
<keyword evidence="1" id="KW-0328">Glycosyltransferase</keyword>
<dbReference type="InterPro" id="IPR029044">
    <property type="entry name" value="Nucleotide-diphossugar_trans"/>
</dbReference>
<dbReference type="AlphaFoldDB" id="A0A0U1KUI5"/>
<name>A0A0U1KUI5_9FIRM</name>
<keyword evidence="5" id="KW-1185">Reference proteome</keyword>
<dbReference type="PANTHER" id="PTHR13778:SF47">
    <property type="entry name" value="LIPOPOLYSACCHARIDE 1,3-GALACTOSYLTRANSFERASE"/>
    <property type="match status" value="1"/>
</dbReference>
<keyword evidence="3" id="KW-0479">Metal-binding</keyword>
<sequence>MTSILHNKKASTPVVFHVIHDSLPQYEYDNLKQITDTYGAALVSHAVESTGFNTLPLGPYLSKAAYYRLLITKILPPSIKKVLYLDVDLIVRSDISELWHTDISAHYAAAIEDIGIESKAGLRENLGMPPREPYFNSGVLLINTTKWRADSISSKVITFINDNAGKIRFADQDGLNAILWGNWVAVHPKWNVYKAAFRKYYKWREKRKLSNELLQAVKNPGIVHFTGPLKPWHDSCLMPYVKEYYFYLAMTPWKGYQAPRATMHQLYRKYRQRFRRYIMNLLD</sequence>
<evidence type="ECO:0000256" key="1">
    <source>
        <dbReference type="ARBA" id="ARBA00022676"/>
    </source>
</evidence>
<dbReference type="Proteomes" id="UP000049855">
    <property type="component" value="Unassembled WGS sequence"/>
</dbReference>
<dbReference type="Gene3D" id="3.90.550.10">
    <property type="entry name" value="Spore Coat Polysaccharide Biosynthesis Protein SpsA, Chain A"/>
    <property type="match status" value="1"/>
</dbReference>
<dbReference type="CDD" id="cd04194">
    <property type="entry name" value="GT8_A4GalT_like"/>
    <property type="match status" value="1"/>
</dbReference>
<dbReference type="GO" id="GO:0046872">
    <property type="term" value="F:metal ion binding"/>
    <property type="evidence" value="ECO:0007669"/>
    <property type="project" value="UniProtKB-KW"/>
</dbReference>
<dbReference type="SUPFAM" id="SSF53448">
    <property type="entry name" value="Nucleotide-diphospho-sugar transferases"/>
    <property type="match status" value="1"/>
</dbReference>
<dbReference type="PANTHER" id="PTHR13778">
    <property type="entry name" value="GLYCOSYLTRANSFERASE 8 DOMAIN-CONTAINING PROTEIN"/>
    <property type="match status" value="1"/>
</dbReference>
<dbReference type="Pfam" id="PF01501">
    <property type="entry name" value="Glyco_transf_8"/>
    <property type="match status" value="1"/>
</dbReference>
<reference evidence="5" key="1">
    <citation type="submission" date="2015-03" db="EMBL/GenBank/DDBJ databases">
        <authorList>
            <person name="Nijsse Bart"/>
        </authorList>
    </citation>
    <scope>NUCLEOTIDE SEQUENCE [LARGE SCALE GENOMIC DNA]</scope>
</reference>
<dbReference type="GO" id="GO:0016757">
    <property type="term" value="F:glycosyltransferase activity"/>
    <property type="evidence" value="ECO:0007669"/>
    <property type="project" value="UniProtKB-KW"/>
</dbReference>
<dbReference type="InterPro" id="IPR002495">
    <property type="entry name" value="Glyco_trans_8"/>
</dbReference>
<evidence type="ECO:0000256" key="3">
    <source>
        <dbReference type="ARBA" id="ARBA00022723"/>
    </source>
</evidence>
<dbReference type="InterPro" id="IPR050748">
    <property type="entry name" value="Glycosyltrans_8_dom-fam"/>
</dbReference>